<dbReference type="GO" id="GO:0050563">
    <property type="term" value="F:trans-feruloyl-CoA synthase activity"/>
    <property type="evidence" value="ECO:0007669"/>
    <property type="project" value="UniProtKB-EC"/>
</dbReference>
<keyword evidence="3" id="KW-1185">Reference proteome</keyword>
<dbReference type="InterPro" id="IPR042099">
    <property type="entry name" value="ANL_N_sf"/>
</dbReference>
<dbReference type="InterPro" id="IPR020845">
    <property type="entry name" value="AMP-binding_CS"/>
</dbReference>
<gene>
    <name evidence="2" type="ORF">HNQ01_000741</name>
</gene>
<dbReference type="Gene3D" id="3.40.50.12780">
    <property type="entry name" value="N-terminal domain of ligase-like"/>
    <property type="match status" value="1"/>
</dbReference>
<dbReference type="Pfam" id="PF00501">
    <property type="entry name" value="AMP-binding"/>
    <property type="match status" value="1"/>
</dbReference>
<dbReference type="InterPro" id="IPR000873">
    <property type="entry name" value="AMP-dep_synth/lig_dom"/>
</dbReference>
<dbReference type="RefSeq" id="WP_286180437.1">
    <property type="nucleotide sequence ID" value="NZ_JABSNM010000002.1"/>
</dbReference>
<dbReference type="SUPFAM" id="SSF56801">
    <property type="entry name" value="Acetyl-CoA synthetase-like"/>
    <property type="match status" value="1"/>
</dbReference>
<comment type="caution">
    <text evidence="2">The sequence shown here is derived from an EMBL/GenBank/DDBJ whole genome shotgun (WGS) entry which is preliminary data.</text>
</comment>
<dbReference type="Proteomes" id="UP001516061">
    <property type="component" value="Unassembled WGS sequence"/>
</dbReference>
<evidence type="ECO:0000259" key="1">
    <source>
        <dbReference type="Pfam" id="PF00501"/>
    </source>
</evidence>
<organism evidence="2 3">
    <name type="scientific">Sphaerotilus uruguayifluvii</name>
    <dbReference type="NCBI Taxonomy" id="2735897"/>
    <lineage>
        <taxon>Bacteria</taxon>
        <taxon>Pseudomonadati</taxon>
        <taxon>Pseudomonadota</taxon>
        <taxon>Betaproteobacteria</taxon>
        <taxon>Burkholderiales</taxon>
        <taxon>Sphaerotilaceae</taxon>
        <taxon>Sphaerotilus</taxon>
    </lineage>
</organism>
<dbReference type="InterPro" id="IPR050237">
    <property type="entry name" value="ATP-dep_AMP-bd_enzyme"/>
</dbReference>
<dbReference type="Pfam" id="PF23562">
    <property type="entry name" value="AMP-binding_C_3"/>
    <property type="match status" value="1"/>
</dbReference>
<name>A0ABX2FYC5_9BURK</name>
<feature type="domain" description="AMP-dependent synthetase/ligase" evidence="1">
    <location>
        <begin position="45"/>
        <end position="425"/>
    </location>
</feature>
<evidence type="ECO:0000313" key="3">
    <source>
        <dbReference type="Proteomes" id="UP001516061"/>
    </source>
</evidence>
<protein>
    <submittedName>
        <fullName evidence="2">Feruloyl-CoA synthase</fullName>
        <ecNumber evidence="2">6.2.1.34</ecNumber>
    </submittedName>
</protein>
<keyword evidence="2" id="KW-0436">Ligase</keyword>
<dbReference type="PANTHER" id="PTHR43767:SF10">
    <property type="entry name" value="SURFACTIN SYNTHASE SUBUNIT 1"/>
    <property type="match status" value="1"/>
</dbReference>
<dbReference type="EMBL" id="JABSNM010000002">
    <property type="protein sequence ID" value="NRT55031.1"/>
    <property type="molecule type" value="Genomic_DNA"/>
</dbReference>
<evidence type="ECO:0000313" key="2">
    <source>
        <dbReference type="EMBL" id="NRT55031.1"/>
    </source>
</evidence>
<dbReference type="EC" id="6.2.1.34" evidence="2"/>
<accession>A0ABX2FYC5</accession>
<dbReference type="PROSITE" id="PS00455">
    <property type="entry name" value="AMP_BINDING"/>
    <property type="match status" value="1"/>
</dbReference>
<reference evidence="2 3" key="1">
    <citation type="submission" date="2020-05" db="EMBL/GenBank/DDBJ databases">
        <title>Genomic Encyclopedia of Type Strains, Phase IV (KMG-V): Genome sequencing to study the core and pangenomes of soil and plant-associated prokaryotes.</title>
        <authorList>
            <person name="Whitman W."/>
        </authorList>
    </citation>
    <scope>NUCLEOTIDE SEQUENCE [LARGE SCALE GENOMIC DNA]</scope>
    <source>
        <strain evidence="2 3">C29</strain>
    </source>
</reference>
<dbReference type="PANTHER" id="PTHR43767">
    <property type="entry name" value="LONG-CHAIN-FATTY-ACID--COA LIGASE"/>
    <property type="match status" value="1"/>
</dbReference>
<sequence>MRPVHDDPGLLAPPATLRTDLPGGGFVLRSPEPLRPYARCVGEWLEHWARETPQRCAVAERAPSGDWVRLDYRRLREQVGRVAQALIDLDLPAQRPVAILSDNSIEHLVLTLAAMHVGRPSCSVSSAYSRLAQGDYGRLHPILQALEPALVYASDAAVYAPGLKDAGIDAIACFGRGAGDVPGAIGFERLLATPERADVMRAFAAITPDTHAKYLLTSGSTGRPKVVINTQRMLCANQQQIAQVMRFLTAEPPVLLDWLPWSHTFGGNHNTHMALAHGGTLHIDEGRPVGAAIERTVANLREVAPTVYFNVPRGYDMLLPWLERDEALARHFFGRLRMLFYAGAAMPQSTWERLEAVARQAVGTLPWMTTSWGATETAPAITVPNWKLERAGIIGLPLPGIDLKLLPDAGKLEMRVRGPNVFPGYRNDEAATRASFDEEGYYRIGDAGRLADPADPCSGLVFDGRVAEDFKLGTGTWVSVGTLRVRLVGALSPWVQDAVITGHDRDRVGALLFLSEAGRALSPRALAERLREALLDMHRQDGGGSASQVARVLVLPDTPDMAAGEITDKGYLNQRVCLARRAASVQDLHAGESALFRSPSWAHMVVAV</sequence>
<proteinExistence type="predicted"/>